<reference evidence="8" key="1">
    <citation type="journal article" date="2020" name="Phytopathology">
        <title>Genome sequence and comparative analysis of Colletotrichum gloeosporioides isolated from Liriodendron leaves.</title>
        <authorList>
            <person name="Fu F.F."/>
            <person name="Hao Z."/>
            <person name="Wang P."/>
            <person name="Lu Y."/>
            <person name="Xue L.J."/>
            <person name="Wei G."/>
            <person name="Tian Y."/>
            <person name="Baishi H."/>
            <person name="Xu H."/>
            <person name="Shi J."/>
            <person name="Cheng T."/>
            <person name="Wang G."/>
            <person name="Yi Y."/>
            <person name="Chen J."/>
        </authorList>
    </citation>
    <scope>NUCLEOTIDE SEQUENCE</scope>
    <source>
        <strain evidence="8">Lc1</strain>
    </source>
</reference>
<sequence length="151" mass="16980">LKHFNRTLLLAFLIIATSTLNYGFNNNGYTTTQAMEPFIRQFGRLSQETGEYELDPAWLSMFNSLNYIGFAFGVIFGSIVSARFGRRWCIFSMSAHAIVCAVIAVTSSSREQIMVARVLNYLYVGMELAVIPVYQSEIMPTEIRGFAVGSY</sequence>
<dbReference type="InterPro" id="IPR005828">
    <property type="entry name" value="MFS_sugar_transport-like"/>
</dbReference>
<name>A0A8H4CPV5_COLGL</name>
<protein>
    <recommendedName>
        <fullName evidence="7">Major facilitator superfamily (MFS) profile domain-containing protein</fullName>
    </recommendedName>
</protein>
<evidence type="ECO:0000256" key="2">
    <source>
        <dbReference type="ARBA" id="ARBA00010992"/>
    </source>
</evidence>
<dbReference type="InterPro" id="IPR020846">
    <property type="entry name" value="MFS_dom"/>
</dbReference>
<reference evidence="8" key="2">
    <citation type="submission" date="2020-03" db="EMBL/GenBank/DDBJ databases">
        <authorList>
            <person name="Fu F.-F."/>
            <person name="Chen J."/>
        </authorList>
    </citation>
    <scope>NUCLEOTIDE SEQUENCE</scope>
    <source>
        <strain evidence="8">Lc1</strain>
    </source>
</reference>
<dbReference type="PANTHER" id="PTHR48022">
    <property type="entry name" value="PLASTIDIC GLUCOSE TRANSPORTER 4"/>
    <property type="match status" value="1"/>
</dbReference>
<keyword evidence="5 6" id="KW-0472">Membrane</keyword>
<dbReference type="PROSITE" id="PS50850">
    <property type="entry name" value="MFS"/>
    <property type="match status" value="1"/>
</dbReference>
<dbReference type="GeneID" id="69022666"/>
<keyword evidence="3 6" id="KW-0812">Transmembrane</keyword>
<comment type="subcellular location">
    <subcellularLocation>
        <location evidence="1">Membrane</location>
        <topology evidence="1">Multi-pass membrane protein</topology>
    </subcellularLocation>
</comment>
<feature type="transmembrane region" description="Helical" evidence="6">
    <location>
        <begin position="88"/>
        <end position="107"/>
    </location>
</feature>
<dbReference type="PANTHER" id="PTHR48022:SF2">
    <property type="entry name" value="PLASTIDIC GLUCOSE TRANSPORTER 4"/>
    <property type="match status" value="1"/>
</dbReference>
<evidence type="ECO:0000259" key="7">
    <source>
        <dbReference type="PROSITE" id="PS50850"/>
    </source>
</evidence>
<comment type="similarity">
    <text evidence="2">Belongs to the major facilitator superfamily. Sugar transporter (TC 2.A.1.1) family.</text>
</comment>
<dbReference type="GO" id="GO:0016020">
    <property type="term" value="C:membrane"/>
    <property type="evidence" value="ECO:0007669"/>
    <property type="project" value="UniProtKB-SubCell"/>
</dbReference>
<evidence type="ECO:0000256" key="1">
    <source>
        <dbReference type="ARBA" id="ARBA00004141"/>
    </source>
</evidence>
<organism evidence="8 9">
    <name type="scientific">Colletotrichum gloeosporioides</name>
    <name type="common">Anthracnose fungus</name>
    <name type="synonym">Glomerella cingulata</name>
    <dbReference type="NCBI Taxonomy" id="474922"/>
    <lineage>
        <taxon>Eukaryota</taxon>
        <taxon>Fungi</taxon>
        <taxon>Dikarya</taxon>
        <taxon>Ascomycota</taxon>
        <taxon>Pezizomycotina</taxon>
        <taxon>Sordariomycetes</taxon>
        <taxon>Hypocreomycetidae</taxon>
        <taxon>Glomerellales</taxon>
        <taxon>Glomerellaceae</taxon>
        <taxon>Colletotrichum</taxon>
        <taxon>Colletotrichum gloeosporioides species complex</taxon>
    </lineage>
</organism>
<evidence type="ECO:0000256" key="4">
    <source>
        <dbReference type="ARBA" id="ARBA00022989"/>
    </source>
</evidence>
<dbReference type="RefSeq" id="XP_045267132.1">
    <property type="nucleotide sequence ID" value="XM_045415345.1"/>
</dbReference>
<dbReference type="Pfam" id="PF00083">
    <property type="entry name" value="Sugar_tr"/>
    <property type="match status" value="1"/>
</dbReference>
<accession>A0A8H4CPV5</accession>
<evidence type="ECO:0000256" key="6">
    <source>
        <dbReference type="SAM" id="Phobius"/>
    </source>
</evidence>
<dbReference type="Proteomes" id="UP000613401">
    <property type="component" value="Unassembled WGS sequence"/>
</dbReference>
<evidence type="ECO:0000313" key="9">
    <source>
        <dbReference type="Proteomes" id="UP000613401"/>
    </source>
</evidence>
<gene>
    <name evidence="8" type="ORF">GCG54_00015563</name>
</gene>
<dbReference type="AlphaFoldDB" id="A0A8H4CPV5"/>
<dbReference type="SUPFAM" id="SSF103473">
    <property type="entry name" value="MFS general substrate transporter"/>
    <property type="match status" value="1"/>
</dbReference>
<feature type="transmembrane region" description="Helical" evidence="6">
    <location>
        <begin position="7"/>
        <end position="24"/>
    </location>
</feature>
<evidence type="ECO:0000313" key="8">
    <source>
        <dbReference type="EMBL" id="KAF3807973.1"/>
    </source>
</evidence>
<proteinExistence type="inferred from homology"/>
<comment type="caution">
    <text evidence="8">The sequence shown here is derived from an EMBL/GenBank/DDBJ whole genome shotgun (WGS) entry which is preliminary data.</text>
</comment>
<feature type="domain" description="Major facilitator superfamily (MFS) profile" evidence="7">
    <location>
        <begin position="11"/>
        <end position="151"/>
    </location>
</feature>
<dbReference type="EMBL" id="WVTB01000026">
    <property type="protein sequence ID" value="KAF3807973.1"/>
    <property type="molecule type" value="Genomic_DNA"/>
</dbReference>
<feature type="transmembrane region" description="Helical" evidence="6">
    <location>
        <begin position="64"/>
        <end position="81"/>
    </location>
</feature>
<dbReference type="GO" id="GO:0005351">
    <property type="term" value="F:carbohydrate:proton symporter activity"/>
    <property type="evidence" value="ECO:0007669"/>
    <property type="project" value="TreeGrafter"/>
</dbReference>
<dbReference type="Gene3D" id="1.20.1250.20">
    <property type="entry name" value="MFS general substrate transporter like domains"/>
    <property type="match status" value="1"/>
</dbReference>
<evidence type="ECO:0000256" key="3">
    <source>
        <dbReference type="ARBA" id="ARBA00022692"/>
    </source>
</evidence>
<keyword evidence="9" id="KW-1185">Reference proteome</keyword>
<dbReference type="InterPro" id="IPR036259">
    <property type="entry name" value="MFS_trans_sf"/>
</dbReference>
<keyword evidence="4 6" id="KW-1133">Transmembrane helix</keyword>
<evidence type="ECO:0000256" key="5">
    <source>
        <dbReference type="ARBA" id="ARBA00023136"/>
    </source>
</evidence>
<dbReference type="InterPro" id="IPR050360">
    <property type="entry name" value="MFS_Sugar_Transporters"/>
</dbReference>
<feature type="non-terminal residue" evidence="8">
    <location>
        <position position="151"/>
    </location>
</feature>